<organism evidence="1 2">
    <name type="scientific">Melipona quadrifasciata</name>
    <dbReference type="NCBI Taxonomy" id="166423"/>
    <lineage>
        <taxon>Eukaryota</taxon>
        <taxon>Metazoa</taxon>
        <taxon>Ecdysozoa</taxon>
        <taxon>Arthropoda</taxon>
        <taxon>Hexapoda</taxon>
        <taxon>Insecta</taxon>
        <taxon>Pterygota</taxon>
        <taxon>Neoptera</taxon>
        <taxon>Endopterygota</taxon>
        <taxon>Hymenoptera</taxon>
        <taxon>Apocrita</taxon>
        <taxon>Aculeata</taxon>
        <taxon>Apoidea</taxon>
        <taxon>Anthophila</taxon>
        <taxon>Apidae</taxon>
        <taxon>Melipona</taxon>
    </lineage>
</organism>
<dbReference type="EMBL" id="KQ435851">
    <property type="protein sequence ID" value="KOX70800.1"/>
    <property type="molecule type" value="Genomic_DNA"/>
</dbReference>
<accession>A0A0M8ZTG8</accession>
<keyword evidence="2" id="KW-1185">Reference proteome</keyword>
<evidence type="ECO:0000313" key="1">
    <source>
        <dbReference type="EMBL" id="KOX70800.1"/>
    </source>
</evidence>
<evidence type="ECO:0000313" key="2">
    <source>
        <dbReference type="Proteomes" id="UP000053105"/>
    </source>
</evidence>
<protein>
    <submittedName>
        <fullName evidence="1">Uncharacterized protein</fullName>
    </submittedName>
</protein>
<dbReference type="Proteomes" id="UP000053105">
    <property type="component" value="Unassembled WGS sequence"/>
</dbReference>
<name>A0A0M8ZTG8_9HYME</name>
<proteinExistence type="predicted"/>
<gene>
    <name evidence="1" type="ORF">WN51_02224</name>
</gene>
<sequence>MNDYMCQVHRQLHKIPTMEAKKQRQRDRKNPLEISSNRELIFLTLDD</sequence>
<reference evidence="1 2" key="1">
    <citation type="submission" date="2015-07" db="EMBL/GenBank/DDBJ databases">
        <title>The genome of Melipona quadrifasciata.</title>
        <authorList>
            <person name="Pan H."/>
            <person name="Kapheim K."/>
        </authorList>
    </citation>
    <scope>NUCLEOTIDE SEQUENCE [LARGE SCALE GENOMIC DNA]</scope>
    <source>
        <strain evidence="1">0111107301</strain>
        <tissue evidence="1">Whole body</tissue>
    </source>
</reference>
<dbReference type="AlphaFoldDB" id="A0A0M8ZTG8"/>